<gene>
    <name evidence="1" type="ORF">SAMN05444123_11573</name>
</gene>
<keyword evidence="2" id="KW-1185">Reference proteome</keyword>
<name>A0A1H8X1S8_9BRAD</name>
<dbReference type="AlphaFoldDB" id="A0A1H8X1S8"/>
<organism evidence="1 2">
    <name type="scientific">Rhodopseudomonas pseudopalustris</name>
    <dbReference type="NCBI Taxonomy" id="1513892"/>
    <lineage>
        <taxon>Bacteria</taxon>
        <taxon>Pseudomonadati</taxon>
        <taxon>Pseudomonadota</taxon>
        <taxon>Alphaproteobacteria</taxon>
        <taxon>Hyphomicrobiales</taxon>
        <taxon>Nitrobacteraceae</taxon>
        <taxon>Rhodopseudomonas</taxon>
    </lineage>
</organism>
<proteinExistence type="predicted"/>
<evidence type="ECO:0000313" key="2">
    <source>
        <dbReference type="Proteomes" id="UP000199615"/>
    </source>
</evidence>
<evidence type="ECO:0000313" key="1">
    <source>
        <dbReference type="EMBL" id="SEP33781.1"/>
    </source>
</evidence>
<dbReference type="Proteomes" id="UP000199615">
    <property type="component" value="Unassembled WGS sequence"/>
</dbReference>
<sequence>MDALGARDLGAAPGKALAALEYKRHAEAALIPIMRSFRIITSFRYRTIKDSCAAPKVRRLTSRLMPDVRDSK</sequence>
<protein>
    <submittedName>
        <fullName evidence="1">Uncharacterized protein</fullName>
    </submittedName>
</protein>
<reference evidence="2" key="1">
    <citation type="submission" date="2016-10" db="EMBL/GenBank/DDBJ databases">
        <authorList>
            <person name="Varghese N."/>
            <person name="Submissions S."/>
        </authorList>
    </citation>
    <scope>NUCLEOTIDE SEQUENCE [LARGE SCALE GENOMIC DNA]</scope>
    <source>
        <strain evidence="2">DSM 123</strain>
    </source>
</reference>
<accession>A0A1H8X1S8</accession>
<dbReference type="EMBL" id="FODT01000015">
    <property type="protein sequence ID" value="SEP33781.1"/>
    <property type="molecule type" value="Genomic_DNA"/>
</dbReference>